<dbReference type="Pfam" id="PF02272">
    <property type="entry name" value="DHHA1"/>
    <property type="match status" value="1"/>
</dbReference>
<name>A0A3B0QUD7_9ZZZZ</name>
<proteinExistence type="predicted"/>
<accession>A0A3B0QUD7</accession>
<dbReference type="PANTHER" id="PTHR47618:SF1">
    <property type="entry name" value="BIFUNCTIONAL OLIGORIBONUCLEASE AND PAP PHOSPHATASE NRNA"/>
    <property type="match status" value="1"/>
</dbReference>
<dbReference type="InterPro" id="IPR003156">
    <property type="entry name" value="DHHA1_dom"/>
</dbReference>
<reference evidence="2" key="1">
    <citation type="submission" date="2018-06" db="EMBL/GenBank/DDBJ databases">
        <authorList>
            <person name="Zhirakovskaya E."/>
        </authorList>
    </citation>
    <scope>NUCLEOTIDE SEQUENCE</scope>
</reference>
<evidence type="ECO:0000313" key="2">
    <source>
        <dbReference type="EMBL" id="VAV85000.1"/>
    </source>
</evidence>
<dbReference type="InterPro" id="IPR051319">
    <property type="entry name" value="Oligoribo/pAp-PDE_c-di-AMP_PDE"/>
</dbReference>
<evidence type="ECO:0000259" key="1">
    <source>
        <dbReference type="Pfam" id="PF02272"/>
    </source>
</evidence>
<dbReference type="Gene3D" id="3.10.310.30">
    <property type="match status" value="1"/>
</dbReference>
<dbReference type="PANTHER" id="PTHR47618">
    <property type="entry name" value="BIFUNCTIONAL OLIGORIBONUCLEASE AND PAP PHOSPHATASE NRNA"/>
    <property type="match status" value="1"/>
</dbReference>
<gene>
    <name evidence="2" type="ORF">MNBD_BACTEROID02-396</name>
</gene>
<organism evidence="2">
    <name type="scientific">hydrothermal vent metagenome</name>
    <dbReference type="NCBI Taxonomy" id="652676"/>
    <lineage>
        <taxon>unclassified sequences</taxon>
        <taxon>metagenomes</taxon>
        <taxon>ecological metagenomes</taxon>
    </lineage>
</organism>
<feature type="domain" description="DHHA1" evidence="1">
    <location>
        <begin position="3"/>
        <end position="79"/>
    </location>
</feature>
<dbReference type="AlphaFoldDB" id="A0A3B0QUD7"/>
<dbReference type="SUPFAM" id="SSF64182">
    <property type="entry name" value="DHH phosphoesterases"/>
    <property type="match status" value="1"/>
</dbReference>
<dbReference type="EMBL" id="UOEB01000196">
    <property type="protein sequence ID" value="VAV85000.1"/>
    <property type="molecule type" value="Genomic_DNA"/>
</dbReference>
<dbReference type="GO" id="GO:0003676">
    <property type="term" value="F:nucleic acid binding"/>
    <property type="evidence" value="ECO:0007669"/>
    <property type="project" value="InterPro"/>
</dbReference>
<dbReference type="InterPro" id="IPR038763">
    <property type="entry name" value="DHH_sf"/>
</dbReference>
<sequence length="91" mass="10160">FKKGDTEGIVNYALSLKDVIFAVIFIEDRKERIIKISLRSKGNFDVNAFARNHFNGGGHTNAAGGRSELDLKSTIDKFISILPNYKNDLKS</sequence>
<protein>
    <submittedName>
        <fullName evidence="2">3'-to-5' oligoribonuclease A, Bacillus type</fullName>
    </submittedName>
</protein>
<feature type="non-terminal residue" evidence="2">
    <location>
        <position position="1"/>
    </location>
</feature>